<evidence type="ECO:0000256" key="3">
    <source>
        <dbReference type="ARBA" id="ARBA00022989"/>
    </source>
</evidence>
<feature type="transmembrane region" description="Helical" evidence="5">
    <location>
        <begin position="42"/>
        <end position="68"/>
    </location>
</feature>
<sequence length="343" mass="39542">MHNSQFVKDDSLLQVKRSMLNNKNAICRYHYKDSVEYINSSFLISCYIINALFTLVTNGFLILGLHITNKNKKFTRNEKLVFILSISDILNALIVSPSQIILLKLIDSLGCFEISIITFFRVWLLGLSGTIFILISCERYLTVFYNNKICGVIIKDSYLFRYLLFVMSFTFTMAVLYSVVYITLSMHLHFIIFIGTGCFTLALLSMIVIINLLMLIQTKRKWKTNSIRVQKNIKIKNYITKTVVIISLTHVIFYAPCLITQYYLSFVYSKNDIFQIPAVIQVLLWTVVVREASSWINALVYALRNRKISKIIGSRISLLLSNFNQMARPIQEVSSDNRSTSAM</sequence>
<comment type="subcellular location">
    <subcellularLocation>
        <location evidence="1">Membrane</location>
    </subcellularLocation>
</comment>
<gene>
    <name evidence="8" type="primary">LOC136091560</name>
</gene>
<keyword evidence="3 5" id="KW-1133">Transmembrane helix</keyword>
<evidence type="ECO:0000256" key="1">
    <source>
        <dbReference type="ARBA" id="ARBA00004370"/>
    </source>
</evidence>
<evidence type="ECO:0000256" key="2">
    <source>
        <dbReference type="ARBA" id="ARBA00022692"/>
    </source>
</evidence>
<feature type="transmembrane region" description="Helical" evidence="5">
    <location>
        <begin position="80"/>
        <end position="102"/>
    </location>
</feature>
<keyword evidence="7" id="KW-1185">Reference proteome</keyword>
<dbReference type="Gene3D" id="1.20.1070.10">
    <property type="entry name" value="Rhodopsin 7-helix transmembrane proteins"/>
    <property type="match status" value="1"/>
</dbReference>
<dbReference type="InterPro" id="IPR017452">
    <property type="entry name" value="GPCR_Rhodpsn_7TM"/>
</dbReference>
<protein>
    <submittedName>
        <fullName evidence="8">Uncharacterized protein LOC136091560</fullName>
    </submittedName>
</protein>
<keyword evidence="2 5" id="KW-0812">Transmembrane</keyword>
<dbReference type="CDD" id="cd00637">
    <property type="entry name" value="7tm_classA_rhodopsin-like"/>
    <property type="match status" value="1"/>
</dbReference>
<dbReference type="GeneID" id="136091560"/>
<evidence type="ECO:0000313" key="7">
    <source>
        <dbReference type="Proteomes" id="UP001652625"/>
    </source>
</evidence>
<dbReference type="SUPFAM" id="SSF81321">
    <property type="entry name" value="Family A G protein-coupled receptor-like"/>
    <property type="match status" value="1"/>
</dbReference>
<feature type="transmembrane region" description="Helical" evidence="5">
    <location>
        <begin position="158"/>
        <end position="184"/>
    </location>
</feature>
<feature type="domain" description="G-protein coupled receptors family 1 profile" evidence="6">
    <location>
        <begin position="57"/>
        <end position="301"/>
    </location>
</feature>
<evidence type="ECO:0000259" key="6">
    <source>
        <dbReference type="PROSITE" id="PS50262"/>
    </source>
</evidence>
<accession>A0ABM4DLA8</accession>
<dbReference type="Proteomes" id="UP001652625">
    <property type="component" value="Chromosome 15"/>
</dbReference>
<feature type="transmembrane region" description="Helical" evidence="5">
    <location>
        <begin position="276"/>
        <end position="303"/>
    </location>
</feature>
<evidence type="ECO:0000313" key="8">
    <source>
        <dbReference type="RefSeq" id="XP_065675316.1"/>
    </source>
</evidence>
<feature type="transmembrane region" description="Helical" evidence="5">
    <location>
        <begin position="238"/>
        <end position="264"/>
    </location>
</feature>
<name>A0ABM4DLA8_HYDVU</name>
<reference evidence="8" key="1">
    <citation type="submission" date="2025-08" db="UniProtKB">
        <authorList>
            <consortium name="RefSeq"/>
        </authorList>
    </citation>
    <scope>IDENTIFICATION</scope>
</reference>
<feature type="transmembrane region" description="Helical" evidence="5">
    <location>
        <begin position="190"/>
        <end position="217"/>
    </location>
</feature>
<proteinExistence type="predicted"/>
<evidence type="ECO:0000256" key="5">
    <source>
        <dbReference type="SAM" id="Phobius"/>
    </source>
</evidence>
<feature type="transmembrane region" description="Helical" evidence="5">
    <location>
        <begin position="114"/>
        <end position="137"/>
    </location>
</feature>
<evidence type="ECO:0000256" key="4">
    <source>
        <dbReference type="ARBA" id="ARBA00023136"/>
    </source>
</evidence>
<organism evidence="7 8">
    <name type="scientific">Hydra vulgaris</name>
    <name type="common">Hydra</name>
    <name type="synonym">Hydra attenuata</name>
    <dbReference type="NCBI Taxonomy" id="6087"/>
    <lineage>
        <taxon>Eukaryota</taxon>
        <taxon>Metazoa</taxon>
        <taxon>Cnidaria</taxon>
        <taxon>Hydrozoa</taxon>
        <taxon>Hydroidolina</taxon>
        <taxon>Anthoathecata</taxon>
        <taxon>Aplanulata</taxon>
        <taxon>Hydridae</taxon>
        <taxon>Hydra</taxon>
    </lineage>
</organism>
<keyword evidence="4 5" id="KW-0472">Membrane</keyword>
<dbReference type="PROSITE" id="PS50262">
    <property type="entry name" value="G_PROTEIN_RECEP_F1_2"/>
    <property type="match status" value="1"/>
</dbReference>
<dbReference type="RefSeq" id="XP_065675316.1">
    <property type="nucleotide sequence ID" value="XM_065819244.1"/>
</dbReference>